<keyword evidence="6 8" id="KW-1133">Transmembrane helix</keyword>
<feature type="non-terminal residue" evidence="10">
    <location>
        <position position="256"/>
    </location>
</feature>
<feature type="transmembrane region" description="Helical" evidence="8">
    <location>
        <begin position="221"/>
        <end position="241"/>
    </location>
</feature>
<gene>
    <name evidence="10" type="ORF">G3M58_22850</name>
</gene>
<dbReference type="EMBL" id="JAAGMN010002257">
    <property type="protein sequence ID" value="NEE09282.1"/>
    <property type="molecule type" value="Genomic_DNA"/>
</dbReference>
<feature type="transmembrane region" description="Helical" evidence="8">
    <location>
        <begin position="75"/>
        <end position="102"/>
    </location>
</feature>
<proteinExistence type="inferred from homology"/>
<feature type="transmembrane region" description="Helical" evidence="8">
    <location>
        <begin position="174"/>
        <end position="195"/>
    </location>
</feature>
<keyword evidence="5 8" id="KW-0812">Transmembrane</keyword>
<name>A0A6G3WV25_9ACTN</name>
<evidence type="ECO:0000313" key="10">
    <source>
        <dbReference type="EMBL" id="NEE09282.1"/>
    </source>
</evidence>
<organism evidence="10">
    <name type="scientific">Streptomyces sp. SID7499</name>
    <dbReference type="NCBI Taxonomy" id="2706086"/>
    <lineage>
        <taxon>Bacteria</taxon>
        <taxon>Bacillati</taxon>
        <taxon>Actinomycetota</taxon>
        <taxon>Actinomycetes</taxon>
        <taxon>Kitasatosporales</taxon>
        <taxon>Streptomycetaceae</taxon>
        <taxon>Streptomyces</taxon>
    </lineage>
</organism>
<dbReference type="PANTHER" id="PTHR30252">
    <property type="entry name" value="INNER MEMBRANE PEPTIDE TRANSPORTER"/>
    <property type="match status" value="1"/>
</dbReference>
<feature type="transmembrane region" description="Helical" evidence="8">
    <location>
        <begin position="31"/>
        <end position="54"/>
    </location>
</feature>
<dbReference type="InterPro" id="IPR051605">
    <property type="entry name" value="CstA"/>
</dbReference>
<evidence type="ECO:0000256" key="2">
    <source>
        <dbReference type="ARBA" id="ARBA00007755"/>
    </source>
</evidence>
<comment type="caution">
    <text evidence="10">The sequence shown here is derived from an EMBL/GenBank/DDBJ whole genome shotgun (WGS) entry which is preliminary data.</text>
</comment>
<protein>
    <submittedName>
        <fullName evidence="10">Carbon starvation protein A</fullName>
    </submittedName>
</protein>
<keyword evidence="4" id="KW-1003">Cell membrane</keyword>
<evidence type="ECO:0000256" key="4">
    <source>
        <dbReference type="ARBA" id="ARBA00022475"/>
    </source>
</evidence>
<accession>A0A6G3WV25</accession>
<dbReference type="GO" id="GO:0005886">
    <property type="term" value="C:plasma membrane"/>
    <property type="evidence" value="ECO:0007669"/>
    <property type="project" value="UniProtKB-SubCell"/>
</dbReference>
<evidence type="ECO:0000259" key="9">
    <source>
        <dbReference type="Pfam" id="PF02554"/>
    </source>
</evidence>
<dbReference type="PANTHER" id="PTHR30252:SF3">
    <property type="entry name" value="PYRUVATE_PROTON SYMPORTER BTST"/>
    <property type="match status" value="1"/>
</dbReference>
<feature type="non-terminal residue" evidence="10">
    <location>
        <position position="1"/>
    </location>
</feature>
<feature type="domain" description="CstA N-terminal" evidence="9">
    <location>
        <begin position="2"/>
        <end position="256"/>
    </location>
</feature>
<sequence>LLALGVVVALPTLKMPAVTDFASSGSGPVFAGSMFPFVFITIACGALSGFHALVSSGTTPKMVQKETQIRMVGYGAMLVESFVAIMAMIAACIIDPGLYFAINAPVGVIGDSVQSASQAVANFGFTITPDALAQAAKDVEEASLLSRTGGAPTFALGMSEIFSAVVGGTAMKAFWYHFAIMFEALFILTTVDAGTRVGRFMLQDMLGNVYKPFREVSWKPGVWFASAVVVGGWGYFLWVGVHDPLGGINQLFPLFG</sequence>
<dbReference type="AlphaFoldDB" id="A0A6G3WV25"/>
<dbReference type="GO" id="GO:0009267">
    <property type="term" value="P:cellular response to starvation"/>
    <property type="evidence" value="ECO:0007669"/>
    <property type="project" value="InterPro"/>
</dbReference>
<keyword evidence="7 8" id="KW-0472">Membrane</keyword>
<evidence type="ECO:0000256" key="5">
    <source>
        <dbReference type="ARBA" id="ARBA00022692"/>
    </source>
</evidence>
<evidence type="ECO:0000256" key="6">
    <source>
        <dbReference type="ARBA" id="ARBA00022989"/>
    </source>
</evidence>
<comment type="similarity">
    <text evidence="2">Belongs to the peptide transporter carbon starvation (CstA) (TC 2.A.114) family.</text>
</comment>
<keyword evidence="3" id="KW-0813">Transport</keyword>
<evidence type="ECO:0000256" key="7">
    <source>
        <dbReference type="ARBA" id="ARBA00023136"/>
    </source>
</evidence>
<evidence type="ECO:0000256" key="3">
    <source>
        <dbReference type="ARBA" id="ARBA00022448"/>
    </source>
</evidence>
<evidence type="ECO:0000256" key="1">
    <source>
        <dbReference type="ARBA" id="ARBA00004651"/>
    </source>
</evidence>
<comment type="subcellular location">
    <subcellularLocation>
        <location evidence="1">Cell membrane</location>
        <topology evidence="1">Multi-pass membrane protein</topology>
    </subcellularLocation>
</comment>
<evidence type="ECO:0000256" key="8">
    <source>
        <dbReference type="SAM" id="Phobius"/>
    </source>
</evidence>
<dbReference type="InterPro" id="IPR003706">
    <property type="entry name" value="CstA_N"/>
</dbReference>
<reference evidence="10" key="1">
    <citation type="submission" date="2020-01" db="EMBL/GenBank/DDBJ databases">
        <title>Insect and environment-associated Actinomycetes.</title>
        <authorList>
            <person name="Currrie C."/>
            <person name="Chevrette M."/>
            <person name="Carlson C."/>
            <person name="Stubbendieck R."/>
            <person name="Wendt-Pienkowski E."/>
        </authorList>
    </citation>
    <scope>NUCLEOTIDE SEQUENCE</scope>
    <source>
        <strain evidence="10">SID7499</strain>
    </source>
</reference>
<dbReference type="Pfam" id="PF02554">
    <property type="entry name" value="CstA"/>
    <property type="match status" value="1"/>
</dbReference>